<feature type="non-terminal residue" evidence="2">
    <location>
        <position position="1"/>
    </location>
</feature>
<dbReference type="InterPro" id="IPR036291">
    <property type="entry name" value="NAD(P)-bd_dom_sf"/>
</dbReference>
<organism evidence="2">
    <name type="scientific">marine metagenome</name>
    <dbReference type="NCBI Taxonomy" id="408172"/>
    <lineage>
        <taxon>unclassified sequences</taxon>
        <taxon>metagenomes</taxon>
        <taxon>ecological metagenomes</taxon>
    </lineage>
</organism>
<dbReference type="FunFam" id="3.40.50.720:FF:000084">
    <property type="entry name" value="Short-chain dehydrogenase reductase"/>
    <property type="match status" value="1"/>
</dbReference>
<proteinExistence type="inferred from homology"/>
<sequence length="262" mass="27548">VQLGLKGKRALVYAASRGLGYACALGLAREGCDLVITSRDDARINEAAERIRADAGTRVHPVASDVSQRDTAYTLVQTCVTLYGGLEIALHNAGGPPAGDSSEVSTDQWTTAFDLNLMSFVELARAAAPEMKKTGYGRLLTIASSSIRQPIPGLVLSNAMRMAVLGTAKTLSKELAKDGILVNVIAPGRLSTERVDELDRADAERSNQSFEAVRSAAIQTIPLGRLGQPDELANLAVFLASEAASYITGSAIQVDGGLIGSY</sequence>
<evidence type="ECO:0000256" key="1">
    <source>
        <dbReference type="ARBA" id="ARBA00006484"/>
    </source>
</evidence>
<dbReference type="SUPFAM" id="SSF51735">
    <property type="entry name" value="NAD(P)-binding Rossmann-fold domains"/>
    <property type="match status" value="1"/>
</dbReference>
<dbReference type="PANTHER" id="PTHR42879">
    <property type="entry name" value="3-OXOACYL-(ACYL-CARRIER-PROTEIN) REDUCTASE"/>
    <property type="match status" value="1"/>
</dbReference>
<comment type="similarity">
    <text evidence="1">Belongs to the short-chain dehydrogenases/reductases (SDR) family.</text>
</comment>
<dbReference type="AlphaFoldDB" id="A0A381P8B9"/>
<name>A0A381P8B9_9ZZZZ</name>
<evidence type="ECO:0008006" key="3">
    <source>
        <dbReference type="Google" id="ProtNLM"/>
    </source>
</evidence>
<dbReference type="PRINTS" id="PR00081">
    <property type="entry name" value="GDHRDH"/>
</dbReference>
<dbReference type="CDD" id="cd05344">
    <property type="entry name" value="BKR_like_SDR_like"/>
    <property type="match status" value="1"/>
</dbReference>
<gene>
    <name evidence="2" type="ORF">METZ01_LOCUS15708</name>
</gene>
<dbReference type="PANTHER" id="PTHR42879:SF6">
    <property type="entry name" value="NADPH-DEPENDENT REDUCTASE BACG"/>
    <property type="match status" value="1"/>
</dbReference>
<dbReference type="InterPro" id="IPR002347">
    <property type="entry name" value="SDR_fam"/>
</dbReference>
<evidence type="ECO:0000313" key="2">
    <source>
        <dbReference type="EMBL" id="SUZ62854.1"/>
    </source>
</evidence>
<protein>
    <recommendedName>
        <fullName evidence="3">3-oxoacyl-ACP reductase</fullName>
    </recommendedName>
</protein>
<dbReference type="EMBL" id="UINC01000892">
    <property type="protein sequence ID" value="SUZ62854.1"/>
    <property type="molecule type" value="Genomic_DNA"/>
</dbReference>
<reference evidence="2" key="1">
    <citation type="submission" date="2018-05" db="EMBL/GenBank/DDBJ databases">
        <authorList>
            <person name="Lanie J.A."/>
            <person name="Ng W.-L."/>
            <person name="Kazmierczak K.M."/>
            <person name="Andrzejewski T.M."/>
            <person name="Davidsen T.M."/>
            <person name="Wayne K.J."/>
            <person name="Tettelin H."/>
            <person name="Glass J.I."/>
            <person name="Rusch D."/>
            <person name="Podicherti R."/>
            <person name="Tsui H.-C.T."/>
            <person name="Winkler M.E."/>
        </authorList>
    </citation>
    <scope>NUCLEOTIDE SEQUENCE</scope>
</reference>
<dbReference type="Pfam" id="PF13561">
    <property type="entry name" value="adh_short_C2"/>
    <property type="match status" value="1"/>
</dbReference>
<dbReference type="Gene3D" id="3.40.50.720">
    <property type="entry name" value="NAD(P)-binding Rossmann-like Domain"/>
    <property type="match status" value="1"/>
</dbReference>
<dbReference type="InterPro" id="IPR050259">
    <property type="entry name" value="SDR"/>
</dbReference>
<accession>A0A381P8B9</accession>